<protein>
    <recommendedName>
        <fullName evidence="1">UPF0276 protein BHE75_04334</fullName>
    </recommendedName>
</protein>
<organism evidence="2 3">
    <name type="scientific">Edaphosphingomonas haloaromaticamans</name>
    <dbReference type="NCBI Taxonomy" id="653954"/>
    <lineage>
        <taxon>Bacteria</taxon>
        <taxon>Pseudomonadati</taxon>
        <taxon>Pseudomonadota</taxon>
        <taxon>Alphaproteobacteria</taxon>
        <taxon>Sphingomonadales</taxon>
        <taxon>Rhizorhabdaceae</taxon>
        <taxon>Edaphosphingomonas</taxon>
    </lineage>
</organism>
<dbReference type="OrthoDB" id="9763101at2"/>
<dbReference type="SUPFAM" id="SSF51658">
    <property type="entry name" value="Xylose isomerase-like"/>
    <property type="match status" value="1"/>
</dbReference>
<dbReference type="RefSeq" id="WP_070935285.1">
    <property type="nucleotide sequence ID" value="NZ_MIPT01000001.1"/>
</dbReference>
<evidence type="ECO:0000313" key="3">
    <source>
        <dbReference type="Proteomes" id="UP000179467"/>
    </source>
</evidence>
<proteinExistence type="inferred from homology"/>
<dbReference type="InterPro" id="IPR007801">
    <property type="entry name" value="MbnB/TglH/ChrH"/>
</dbReference>
<dbReference type="Gene3D" id="3.20.20.150">
    <property type="entry name" value="Divalent-metal-dependent TIM barrel enzymes"/>
    <property type="match status" value="1"/>
</dbReference>
<dbReference type="Proteomes" id="UP000179467">
    <property type="component" value="Unassembled WGS sequence"/>
</dbReference>
<name>A0A1S1HJW3_9SPHN</name>
<reference evidence="2 3" key="1">
    <citation type="submission" date="2016-09" db="EMBL/GenBank/DDBJ databases">
        <title>Metabolic pathway, cell adaptation mechanisms and a novel monoxygenase revealed through proteogenomic-transcription analysis of a Sphingomonas haloaromaticamans strain degrading the fungicide ortho-phenylphenol.</title>
        <authorList>
            <person name="Perruchon C."/>
            <person name="Papadopoulou E.S."/>
            <person name="Rousidou C."/>
            <person name="Vasileiadis S."/>
            <person name="Tanou G."/>
            <person name="Amoutzias G."/>
            <person name="Molassiotis A."/>
            <person name="Karpouzas D.G."/>
        </authorList>
    </citation>
    <scope>NUCLEOTIDE SEQUENCE [LARGE SCALE GENOMIC DNA]</scope>
    <source>
        <strain evidence="2 3">P3</strain>
    </source>
</reference>
<dbReference type="NCBIfam" id="NF003818">
    <property type="entry name" value="PRK05409.1"/>
    <property type="match status" value="1"/>
</dbReference>
<evidence type="ECO:0000256" key="1">
    <source>
        <dbReference type="HAMAP-Rule" id="MF_00697"/>
    </source>
</evidence>
<dbReference type="HAMAP" id="MF_00697">
    <property type="entry name" value="UPF0276"/>
    <property type="match status" value="1"/>
</dbReference>
<dbReference type="PANTHER" id="PTHR42194">
    <property type="entry name" value="UPF0276 PROTEIN HI_1600"/>
    <property type="match status" value="1"/>
</dbReference>
<dbReference type="EMBL" id="MIPT01000001">
    <property type="protein sequence ID" value="OHT22307.1"/>
    <property type="molecule type" value="Genomic_DNA"/>
</dbReference>
<gene>
    <name evidence="2" type="ORF">BHE75_04334</name>
</gene>
<sequence>MTRPAPSTEGWPSLAGVGLKPQHVPDILGGFPAIGFFEVHAENYMGAGGPPHHDLAAIRAHYPLSIHGVGLSLGGAEDIDRDHLARLAELVRRYEPALVSEHLAWSSIGATFLNDLLPLPYTPAMLDRVAGHVAQVQDALARPILLENPSTYLAFEESVLEETDFLAEIARRTGCGLLLDVNNIHVASINQGRPPEAYLAAFPMQRVGEIHLAGHAPRRDSLGAPLLIDSHDRPVAEPVWDLYRAAIRRIGPVPTLIERDADIPEWAELHAEALRAHRCMAAGDGGDLAIAC</sequence>
<dbReference type="InterPro" id="IPR036237">
    <property type="entry name" value="Xyl_isomerase-like_sf"/>
</dbReference>
<dbReference type="Pfam" id="PF05114">
    <property type="entry name" value="MbnB_TglH_ChrH"/>
    <property type="match status" value="1"/>
</dbReference>
<accession>A0A1S1HJW3</accession>
<keyword evidence="3" id="KW-1185">Reference proteome</keyword>
<comment type="caution">
    <text evidence="2">The sequence shown here is derived from an EMBL/GenBank/DDBJ whole genome shotgun (WGS) entry which is preliminary data.</text>
</comment>
<comment type="similarity">
    <text evidence="1">Belongs to the UPF0276 family.</text>
</comment>
<dbReference type="AlphaFoldDB" id="A0A1S1HJW3"/>
<dbReference type="PANTHER" id="PTHR42194:SF1">
    <property type="entry name" value="UPF0276 PROTEIN HI_1600"/>
    <property type="match status" value="1"/>
</dbReference>
<evidence type="ECO:0000313" key="2">
    <source>
        <dbReference type="EMBL" id="OHT22307.1"/>
    </source>
</evidence>